<organism evidence="2 3">
    <name type="scientific">Lepidopterella palustris CBS 459.81</name>
    <dbReference type="NCBI Taxonomy" id="1314670"/>
    <lineage>
        <taxon>Eukaryota</taxon>
        <taxon>Fungi</taxon>
        <taxon>Dikarya</taxon>
        <taxon>Ascomycota</taxon>
        <taxon>Pezizomycotina</taxon>
        <taxon>Dothideomycetes</taxon>
        <taxon>Pleosporomycetidae</taxon>
        <taxon>Mytilinidiales</taxon>
        <taxon>Argynnaceae</taxon>
        <taxon>Lepidopterella</taxon>
    </lineage>
</organism>
<protein>
    <submittedName>
        <fullName evidence="2">Uncharacterized protein</fullName>
    </submittedName>
</protein>
<feature type="compositionally biased region" description="Basic and acidic residues" evidence="1">
    <location>
        <begin position="15"/>
        <end position="39"/>
    </location>
</feature>
<evidence type="ECO:0000313" key="2">
    <source>
        <dbReference type="EMBL" id="OCK74043.1"/>
    </source>
</evidence>
<dbReference type="EMBL" id="KV745576">
    <property type="protein sequence ID" value="OCK74043.1"/>
    <property type="molecule type" value="Genomic_DNA"/>
</dbReference>
<evidence type="ECO:0000256" key="1">
    <source>
        <dbReference type="SAM" id="MobiDB-lite"/>
    </source>
</evidence>
<sequence>MSGERSDYRSSWFAKKRDPEPSEDGKVKENGSHLEWKRGNDADGDDIRLFVQDFEDSVPSCIVEEVTQFCQDARLEDLISGTGTAGQRRVAWLDDRSFSSLMSSGSIREYKNRLTATELYHHLKVKRFGNPDMPDAERRLVYIADLDPYYIFALAETAKFCQIAVLRDSIWKHIAFQTSITVQIPARGFSSFRLELHLPYFALRLSRHRGHSHKQEYSNPMREWTDLSFLKIWAPKSQAQTTYRMYEAHISFVIYGSDERRWVAYAFVDTAFNEANLENEEEFPHGAIQEDPIASNGKLDANLPVWNPREYFLMIFNIRIAQVLKESQYLVQAVERSIKQYVR</sequence>
<reference evidence="2 3" key="1">
    <citation type="journal article" date="2016" name="Nat. Commun.">
        <title>Ectomycorrhizal ecology is imprinted in the genome of the dominant symbiotic fungus Cenococcum geophilum.</title>
        <authorList>
            <consortium name="DOE Joint Genome Institute"/>
            <person name="Peter M."/>
            <person name="Kohler A."/>
            <person name="Ohm R.A."/>
            <person name="Kuo A."/>
            <person name="Krutzmann J."/>
            <person name="Morin E."/>
            <person name="Arend M."/>
            <person name="Barry K.W."/>
            <person name="Binder M."/>
            <person name="Choi C."/>
            <person name="Clum A."/>
            <person name="Copeland A."/>
            <person name="Grisel N."/>
            <person name="Haridas S."/>
            <person name="Kipfer T."/>
            <person name="LaButti K."/>
            <person name="Lindquist E."/>
            <person name="Lipzen A."/>
            <person name="Maire R."/>
            <person name="Meier B."/>
            <person name="Mihaltcheva S."/>
            <person name="Molinier V."/>
            <person name="Murat C."/>
            <person name="Poggeler S."/>
            <person name="Quandt C.A."/>
            <person name="Sperisen C."/>
            <person name="Tritt A."/>
            <person name="Tisserant E."/>
            <person name="Crous P.W."/>
            <person name="Henrissat B."/>
            <person name="Nehls U."/>
            <person name="Egli S."/>
            <person name="Spatafora J.W."/>
            <person name="Grigoriev I.V."/>
            <person name="Martin F.M."/>
        </authorList>
    </citation>
    <scope>NUCLEOTIDE SEQUENCE [LARGE SCALE GENOMIC DNA]</scope>
    <source>
        <strain evidence="2 3">CBS 459.81</strain>
    </source>
</reference>
<dbReference type="OrthoDB" id="5428055at2759"/>
<gene>
    <name evidence="2" type="ORF">K432DRAFT_311503</name>
</gene>
<dbReference type="AlphaFoldDB" id="A0A8E2J995"/>
<accession>A0A8E2J995</accession>
<dbReference type="Proteomes" id="UP000250266">
    <property type="component" value="Unassembled WGS sequence"/>
</dbReference>
<keyword evidence="3" id="KW-1185">Reference proteome</keyword>
<name>A0A8E2J995_9PEZI</name>
<proteinExistence type="predicted"/>
<evidence type="ECO:0000313" key="3">
    <source>
        <dbReference type="Proteomes" id="UP000250266"/>
    </source>
</evidence>
<feature type="region of interest" description="Disordered" evidence="1">
    <location>
        <begin position="1"/>
        <end position="39"/>
    </location>
</feature>